<dbReference type="Proteomes" id="UP001138500">
    <property type="component" value="Unassembled WGS sequence"/>
</dbReference>
<dbReference type="GO" id="GO:0007005">
    <property type="term" value="P:mitochondrion organization"/>
    <property type="evidence" value="ECO:0007669"/>
    <property type="project" value="TreeGrafter"/>
</dbReference>
<keyword evidence="1" id="KW-0812">Transmembrane</keyword>
<accession>A0A9W7SJY6</accession>
<evidence type="ECO:0000256" key="1">
    <source>
        <dbReference type="SAM" id="Phobius"/>
    </source>
</evidence>
<dbReference type="PANTHER" id="PTHR38409:SF1">
    <property type="entry name" value="MITOCHONDRIAL ADAPTER PROTEIN MCP1"/>
    <property type="match status" value="1"/>
</dbReference>
<dbReference type="GO" id="GO:0055088">
    <property type="term" value="P:lipid homeostasis"/>
    <property type="evidence" value="ECO:0007669"/>
    <property type="project" value="InterPro"/>
</dbReference>
<dbReference type="InterPro" id="IPR039960">
    <property type="entry name" value="MCP1"/>
</dbReference>
<dbReference type="PANTHER" id="PTHR38409">
    <property type="entry name" value="MDM10-COMPLEMENTING PROTEIN 1"/>
    <property type="match status" value="1"/>
</dbReference>
<organism evidence="3 4">
    <name type="scientific">Teratosphaeria destructans</name>
    <dbReference type="NCBI Taxonomy" id="418781"/>
    <lineage>
        <taxon>Eukaryota</taxon>
        <taxon>Fungi</taxon>
        <taxon>Dikarya</taxon>
        <taxon>Ascomycota</taxon>
        <taxon>Pezizomycotina</taxon>
        <taxon>Dothideomycetes</taxon>
        <taxon>Dothideomycetidae</taxon>
        <taxon>Mycosphaerellales</taxon>
        <taxon>Teratosphaeriaceae</taxon>
        <taxon>Teratosphaeria</taxon>
    </lineage>
</organism>
<proteinExistence type="predicted"/>
<keyword evidence="1" id="KW-1133">Transmembrane helix</keyword>
<dbReference type="AlphaFoldDB" id="A0A9W7SJY6"/>
<evidence type="ECO:0000313" key="4">
    <source>
        <dbReference type="Proteomes" id="UP001138500"/>
    </source>
</evidence>
<gene>
    <name evidence="3" type="ORF">Tdes44962_MAKER05358</name>
</gene>
<evidence type="ECO:0000259" key="2">
    <source>
        <dbReference type="Pfam" id="PF07950"/>
    </source>
</evidence>
<reference evidence="3 4" key="1">
    <citation type="journal article" date="2018" name="IMA Fungus">
        <title>IMA Genome-F 10: Nine draft genome sequences of Claviceps purpurea s.lat., including C. arundinis, C. humidiphila, and C. cf. spartinae, pseudomolecules for the pitch canker pathogen Fusarium circinatum, draft genome of Davidsoniella eucalypti, Grosmannia galeiformis, Quambalaria eucalypti, and Teratosphaeria destructans.</title>
        <authorList>
            <person name="Wingfield B.D."/>
            <person name="Liu M."/>
            <person name="Nguyen H.D."/>
            <person name="Lane F.A."/>
            <person name="Morgan S.W."/>
            <person name="De Vos L."/>
            <person name="Wilken P.M."/>
            <person name="Duong T.A."/>
            <person name="Aylward J."/>
            <person name="Coetzee M.P."/>
            <person name="Dadej K."/>
            <person name="De Beer Z.W."/>
            <person name="Findlay W."/>
            <person name="Havenga M."/>
            <person name="Kolarik M."/>
            <person name="Menzies J.G."/>
            <person name="Naidoo K."/>
            <person name="Pochopski O."/>
            <person name="Shoukouhi P."/>
            <person name="Santana Q.C."/>
            <person name="Seifert K.A."/>
            <person name="Soal N."/>
            <person name="Steenkamp E.T."/>
            <person name="Tatham C.T."/>
            <person name="van der Nest M.A."/>
            <person name="Wingfield M.J."/>
        </authorList>
    </citation>
    <scope>NUCLEOTIDE SEQUENCE [LARGE SCALE GENOMIC DNA]</scope>
    <source>
        <strain evidence="3">CMW44962</strain>
    </source>
</reference>
<reference evidence="3 4" key="2">
    <citation type="journal article" date="2021" name="Curr. Genet.">
        <title>Genetic response to nitrogen starvation in the aggressive Eucalyptus foliar pathogen Teratosphaeria destructans.</title>
        <authorList>
            <person name="Havenga M."/>
            <person name="Wingfield B.D."/>
            <person name="Wingfield M.J."/>
            <person name="Dreyer L.L."/>
            <person name="Roets F."/>
            <person name="Aylward J."/>
        </authorList>
    </citation>
    <scope>NUCLEOTIDE SEQUENCE [LARGE SCALE GENOMIC DNA]</scope>
    <source>
        <strain evidence="3">CMW44962</strain>
    </source>
</reference>
<dbReference type="EMBL" id="RIBY02002356">
    <property type="protein sequence ID" value="KAH9818164.1"/>
    <property type="molecule type" value="Genomic_DNA"/>
</dbReference>
<keyword evidence="4" id="KW-1185">Reference proteome</keyword>
<dbReference type="OrthoDB" id="10259513at2759"/>
<feature type="domain" description="Mitochondrial adapter protein MCP1 transmembrane" evidence="2">
    <location>
        <begin position="13"/>
        <end position="123"/>
    </location>
</feature>
<feature type="non-terminal residue" evidence="3">
    <location>
        <position position="1"/>
    </location>
</feature>
<feature type="transmembrane region" description="Helical" evidence="1">
    <location>
        <begin position="50"/>
        <end position="76"/>
    </location>
</feature>
<comment type="caution">
    <text evidence="3">The sequence shown here is derived from an EMBL/GenBank/DDBJ whole genome shotgun (WGS) entry which is preliminary data.</text>
</comment>
<protein>
    <recommendedName>
        <fullName evidence="2">Mitochondrial adapter protein MCP1 transmembrane domain-containing protein</fullName>
    </recommendedName>
</protein>
<dbReference type="Pfam" id="PF07950">
    <property type="entry name" value="MCP1_TM"/>
    <property type="match status" value="1"/>
</dbReference>
<feature type="transmembrane region" description="Helical" evidence="1">
    <location>
        <begin position="97"/>
        <end position="119"/>
    </location>
</feature>
<dbReference type="GO" id="GO:0005741">
    <property type="term" value="C:mitochondrial outer membrane"/>
    <property type="evidence" value="ECO:0007669"/>
    <property type="project" value="TreeGrafter"/>
</dbReference>
<evidence type="ECO:0000313" key="3">
    <source>
        <dbReference type="EMBL" id="KAH9818164.1"/>
    </source>
</evidence>
<dbReference type="InterPro" id="IPR012472">
    <property type="entry name" value="MCP1_TM"/>
</dbReference>
<sequence>VSGASRLGYALVPLVLGHVVVNRAIPGGWPGGQSNVNLSYVGHAFARHPVVSWVGFAALIGVGVFHVTWGWARWLGWMPEQVPGSGGERGVRKRRRWCVINGVAAAVTGLWMAGGIGVIGREGEAPGYVGRMYDEMYRRIPVVGRWM</sequence>
<name>A0A9W7SJY6_9PEZI</name>
<keyword evidence="1" id="KW-0472">Membrane</keyword>